<dbReference type="PANTHER" id="PTHR43857">
    <property type="entry name" value="BLR7761 PROTEIN"/>
    <property type="match status" value="1"/>
</dbReference>
<dbReference type="Gene3D" id="3.30.1330.40">
    <property type="entry name" value="RutC-like"/>
    <property type="match status" value="1"/>
</dbReference>
<dbReference type="InterPro" id="IPR006175">
    <property type="entry name" value="YjgF/YER057c/UK114"/>
</dbReference>
<evidence type="ECO:0000313" key="2">
    <source>
        <dbReference type="Proteomes" id="UP000030634"/>
    </source>
</evidence>
<gene>
    <name evidence="1" type="ORF">QR90_04540</name>
</gene>
<dbReference type="SUPFAM" id="SSF55298">
    <property type="entry name" value="YjgF-like"/>
    <property type="match status" value="1"/>
</dbReference>
<dbReference type="Proteomes" id="UP000030634">
    <property type="component" value="Chromosome"/>
</dbReference>
<dbReference type="STRING" id="1182571.QR90_04540"/>
<organism evidence="1 2">
    <name type="scientific">Deinococcus radiopugnans</name>
    <dbReference type="NCBI Taxonomy" id="57497"/>
    <lineage>
        <taxon>Bacteria</taxon>
        <taxon>Thermotogati</taxon>
        <taxon>Deinococcota</taxon>
        <taxon>Deinococci</taxon>
        <taxon>Deinococcales</taxon>
        <taxon>Deinococcaceae</taxon>
        <taxon>Deinococcus</taxon>
    </lineage>
</organism>
<protein>
    <submittedName>
        <fullName evidence="1">Endoribonuclease L-PSP</fullName>
    </submittedName>
</protein>
<dbReference type="CDD" id="cd06154">
    <property type="entry name" value="YjgF_YER057c_UK114_like_6"/>
    <property type="match status" value="1"/>
</dbReference>
<dbReference type="PANTHER" id="PTHR43857:SF1">
    <property type="entry name" value="YJGH FAMILY PROTEIN"/>
    <property type="match status" value="1"/>
</dbReference>
<accession>A0A0A7KH13</accession>
<dbReference type="InterPro" id="IPR035959">
    <property type="entry name" value="RutC-like_sf"/>
</dbReference>
<dbReference type="HOGENOM" id="CLU_100715_5_1_0"/>
<dbReference type="Pfam" id="PF01042">
    <property type="entry name" value="Ribonuc_L-PSP"/>
    <property type="match status" value="1"/>
</dbReference>
<dbReference type="KEGG" id="dsw:QR90_04540"/>
<reference evidence="2" key="1">
    <citation type="submission" date="2014-11" db="EMBL/GenBank/DDBJ databases">
        <title>Hymenobacter sp. DG25B genome submission.</title>
        <authorList>
            <person name="Jung H.-Y."/>
            <person name="Kim M.K."/>
            <person name="Srinivasan S."/>
            <person name="Lim S."/>
        </authorList>
    </citation>
    <scope>NUCLEOTIDE SEQUENCE [LARGE SCALE GENOMIC DNA]</scope>
    <source>
        <strain evidence="2">DY59</strain>
    </source>
</reference>
<evidence type="ECO:0000313" key="1">
    <source>
        <dbReference type="EMBL" id="AIZ44519.1"/>
    </source>
</evidence>
<dbReference type="AlphaFoldDB" id="A0A0A7KH13"/>
<dbReference type="EMBL" id="CP010028">
    <property type="protein sequence ID" value="AIZ44519.1"/>
    <property type="molecule type" value="Genomic_DNA"/>
</dbReference>
<proteinExistence type="predicted"/>
<name>A0A0A7KH13_9DEIO</name>
<sequence length="133" mass="14231">MPNRSGGVRQNVRGTSPWETSVGYSRAVRVGNVVHVAGTTATVNGEVVGVGDPYEQTHVILGIIQNALKEAGAALEDVVRTRIFVTDISRWQEVGRAHGEVFGHIRPAATMVQVAALIDPQHLVEIEAEAIIS</sequence>